<keyword evidence="2" id="KW-1185">Reference proteome</keyword>
<dbReference type="AlphaFoldDB" id="A0A3S0I329"/>
<proteinExistence type="predicted"/>
<dbReference type="OrthoDB" id="8455641at2"/>
<evidence type="ECO:0000313" key="1">
    <source>
        <dbReference type="EMBL" id="RTR22937.1"/>
    </source>
</evidence>
<dbReference type="Proteomes" id="UP000277007">
    <property type="component" value="Unassembled WGS sequence"/>
</dbReference>
<organism evidence="1 2">
    <name type="scientific">Azospirillum griseum</name>
    <dbReference type="NCBI Taxonomy" id="2496639"/>
    <lineage>
        <taxon>Bacteria</taxon>
        <taxon>Pseudomonadati</taxon>
        <taxon>Pseudomonadota</taxon>
        <taxon>Alphaproteobacteria</taxon>
        <taxon>Rhodospirillales</taxon>
        <taxon>Azospirillaceae</taxon>
        <taxon>Azospirillum</taxon>
    </lineage>
</organism>
<name>A0A3S0I329_9PROT</name>
<gene>
    <name evidence="1" type="ORF">EJ903_05000</name>
</gene>
<reference evidence="1 2" key="1">
    <citation type="submission" date="2018-12" db="EMBL/GenBank/DDBJ databases">
        <authorList>
            <person name="Yang Y."/>
        </authorList>
    </citation>
    <scope>NUCLEOTIDE SEQUENCE [LARGE SCALE GENOMIC DNA]</scope>
    <source>
        <strain evidence="1 2">L-25-5w-1</strain>
    </source>
</reference>
<evidence type="ECO:0000313" key="2">
    <source>
        <dbReference type="Proteomes" id="UP000277007"/>
    </source>
</evidence>
<accession>A0A3S0I329</accession>
<comment type="caution">
    <text evidence="1">The sequence shown here is derived from an EMBL/GenBank/DDBJ whole genome shotgun (WGS) entry which is preliminary data.</text>
</comment>
<sequence length="111" mass="12527">MNGPKYHVGQIVHFAEPAVKHGAPPGDHRIERLLPPELGERQYRIKGLDSGRERVARESQLDGQLAVETLAQRLYEAANATNVPWAQRDRTIRSPWLKEALNQLSNPERSA</sequence>
<dbReference type="RefSeq" id="WP_126612738.1">
    <property type="nucleotide sequence ID" value="NZ_JBHUCY010000004.1"/>
</dbReference>
<dbReference type="EMBL" id="RXMA01000003">
    <property type="protein sequence ID" value="RTR22937.1"/>
    <property type="molecule type" value="Genomic_DNA"/>
</dbReference>
<protein>
    <submittedName>
        <fullName evidence="1">Uncharacterized protein</fullName>
    </submittedName>
</protein>